<dbReference type="STRING" id="396776.A0A0J8S529"/>
<dbReference type="OrthoDB" id="5330139at2759"/>
<dbReference type="eggNOG" id="ENOG502T9IH">
    <property type="taxonomic scope" value="Eukaryota"/>
</dbReference>
<gene>
    <name evidence="1" type="ORF">CIHG_10058</name>
</gene>
<reference evidence="2" key="1">
    <citation type="journal article" date="2010" name="Genome Res.">
        <title>Population genomic sequencing of Coccidioides fungi reveals recent hybridization and transposon control.</title>
        <authorList>
            <person name="Neafsey D.E."/>
            <person name="Barker B.M."/>
            <person name="Sharpton T.J."/>
            <person name="Stajich J.E."/>
            <person name="Park D.J."/>
            <person name="Whiston E."/>
            <person name="Hung C.-Y."/>
            <person name="McMahan C."/>
            <person name="White J."/>
            <person name="Sykes S."/>
            <person name="Heiman D."/>
            <person name="Young S."/>
            <person name="Zeng Q."/>
            <person name="Abouelleil A."/>
            <person name="Aftuck L."/>
            <person name="Bessette D."/>
            <person name="Brown A."/>
            <person name="FitzGerald M."/>
            <person name="Lui A."/>
            <person name="Macdonald J.P."/>
            <person name="Priest M."/>
            <person name="Orbach M.J."/>
            <person name="Galgiani J.N."/>
            <person name="Kirkland T.N."/>
            <person name="Cole G.T."/>
            <person name="Birren B.W."/>
            <person name="Henn M.R."/>
            <person name="Taylor J.W."/>
            <person name="Rounsley S.D."/>
        </authorList>
    </citation>
    <scope>NUCLEOTIDE SEQUENCE [LARGE SCALE GENOMIC DNA]</scope>
    <source>
        <strain evidence="2">H538.4</strain>
    </source>
</reference>
<evidence type="ECO:0000313" key="1">
    <source>
        <dbReference type="EMBL" id="KMU92252.1"/>
    </source>
</evidence>
<proteinExistence type="predicted"/>
<dbReference type="EMBL" id="DS017061">
    <property type="protein sequence ID" value="KMU92252.1"/>
    <property type="molecule type" value="Genomic_DNA"/>
</dbReference>
<dbReference type="Proteomes" id="UP000054563">
    <property type="component" value="Unassembled WGS sequence"/>
</dbReference>
<dbReference type="AlphaFoldDB" id="A0A0J8S529"/>
<accession>A0A0J8S529</accession>
<dbReference type="VEuPathDB" id="FungiDB:CIHG_10058"/>
<name>A0A0J8S529_COCIT</name>
<organism evidence="1 2">
    <name type="scientific">Coccidioides immitis H538.4</name>
    <dbReference type="NCBI Taxonomy" id="396776"/>
    <lineage>
        <taxon>Eukaryota</taxon>
        <taxon>Fungi</taxon>
        <taxon>Dikarya</taxon>
        <taxon>Ascomycota</taxon>
        <taxon>Pezizomycotina</taxon>
        <taxon>Eurotiomycetes</taxon>
        <taxon>Eurotiomycetidae</taxon>
        <taxon>Onygenales</taxon>
        <taxon>Onygenaceae</taxon>
        <taxon>Coccidioides</taxon>
    </lineage>
</organism>
<evidence type="ECO:0000313" key="2">
    <source>
        <dbReference type="Proteomes" id="UP000054563"/>
    </source>
</evidence>
<protein>
    <submittedName>
        <fullName evidence="1">Uncharacterized protein</fullName>
    </submittedName>
</protein>
<sequence>MLRCVPRVLRPSSSIGLARPTARYLHQVTGDFLNYDAKGIPVSTKVPVFIGDPGETFVLITTDIGRALHAASHDRLKLTALPSGKAGEDSCPVTFFHDTQHFGFGMLCFGSWFRNFAKTRYILLGPSSYPRLHIPINFPRQTDSNTSPATLHLTGNMHDIVLDGTPDGKPDHTDRTLLNDEKVF</sequence>